<reference evidence="4" key="1">
    <citation type="journal article" date="2019" name="Int. J. Syst. Evol. Microbiol.">
        <title>The Global Catalogue of Microorganisms (GCM) 10K type strain sequencing project: providing services to taxonomists for standard genome sequencing and annotation.</title>
        <authorList>
            <consortium name="The Broad Institute Genomics Platform"/>
            <consortium name="The Broad Institute Genome Sequencing Center for Infectious Disease"/>
            <person name="Wu L."/>
            <person name="Ma J."/>
        </authorList>
    </citation>
    <scope>NUCLEOTIDE SEQUENCE [LARGE SCALE GENOMIC DNA]</scope>
    <source>
        <strain evidence="4">CGMCC 4.7393</strain>
    </source>
</reference>
<comment type="caution">
    <text evidence="3">The sequence shown here is derived from an EMBL/GenBank/DDBJ whole genome shotgun (WGS) entry which is preliminary data.</text>
</comment>
<evidence type="ECO:0000313" key="3">
    <source>
        <dbReference type="EMBL" id="MFC6997451.1"/>
    </source>
</evidence>
<protein>
    <submittedName>
        <fullName evidence="3">YcxB family protein</fullName>
    </submittedName>
</protein>
<evidence type="ECO:0000259" key="2">
    <source>
        <dbReference type="Pfam" id="PF14317"/>
    </source>
</evidence>
<dbReference type="Pfam" id="PF14317">
    <property type="entry name" value="YcxB"/>
    <property type="match status" value="1"/>
</dbReference>
<dbReference type="EMBL" id="JBHSYQ010000003">
    <property type="protein sequence ID" value="MFC6997451.1"/>
    <property type="molecule type" value="Genomic_DNA"/>
</dbReference>
<accession>A0ABW2DM99</accession>
<feature type="domain" description="YcxB-like C-terminal" evidence="2">
    <location>
        <begin position="97"/>
        <end position="155"/>
    </location>
</feature>
<dbReference type="InterPro" id="IPR025588">
    <property type="entry name" value="YcxB-like_C"/>
</dbReference>
<gene>
    <name evidence="3" type="ORF">ACFQHR_07435</name>
</gene>
<dbReference type="RefSeq" id="WP_066619407.1">
    <property type="nucleotide sequence ID" value="NZ_JBHSYQ010000003.1"/>
</dbReference>
<evidence type="ECO:0000313" key="4">
    <source>
        <dbReference type="Proteomes" id="UP001596405"/>
    </source>
</evidence>
<feature type="transmembrane region" description="Helical" evidence="1">
    <location>
        <begin position="59"/>
        <end position="79"/>
    </location>
</feature>
<keyword evidence="4" id="KW-1185">Reference proteome</keyword>
<proteinExistence type="predicted"/>
<keyword evidence="1" id="KW-1133">Transmembrane helix</keyword>
<organism evidence="3 4">
    <name type="scientific">Rufibacter roseus</name>
    <dbReference type="NCBI Taxonomy" id="1567108"/>
    <lineage>
        <taxon>Bacteria</taxon>
        <taxon>Pseudomonadati</taxon>
        <taxon>Bacteroidota</taxon>
        <taxon>Cytophagia</taxon>
        <taxon>Cytophagales</taxon>
        <taxon>Hymenobacteraceae</taxon>
        <taxon>Rufibacter</taxon>
    </lineage>
</organism>
<sequence>MQGFTINTQLSTKNYIQFTKQSKALQLLIWFTRILGFFLLLSVPLHYASEVTSDLPFPWAQLLVGLVMVAWPFLLFYSVKRSFLRNTSLQETITYTFTEQEMQVQGETFTSRVKWKDVYRIQESRDLLIVWHNPQVANIIPKKYLKPEELSHFYQLANRRN</sequence>
<name>A0ABW2DM99_9BACT</name>
<keyword evidence="1" id="KW-0812">Transmembrane</keyword>
<dbReference type="Proteomes" id="UP001596405">
    <property type="component" value="Unassembled WGS sequence"/>
</dbReference>
<evidence type="ECO:0000256" key="1">
    <source>
        <dbReference type="SAM" id="Phobius"/>
    </source>
</evidence>
<feature type="transmembrane region" description="Helical" evidence="1">
    <location>
        <begin position="27"/>
        <end position="47"/>
    </location>
</feature>
<keyword evidence="1" id="KW-0472">Membrane</keyword>